<comment type="caution">
    <text evidence="6">The sequence shown here is derived from an EMBL/GenBank/DDBJ whole genome shotgun (WGS) entry which is preliminary data.</text>
</comment>
<dbReference type="Proteomes" id="UP000238220">
    <property type="component" value="Unassembled WGS sequence"/>
</dbReference>
<evidence type="ECO:0000256" key="1">
    <source>
        <dbReference type="ARBA" id="ARBA00008416"/>
    </source>
</evidence>
<proteinExistence type="inferred from homology"/>
<dbReference type="PIRSF" id="PIRSF006232">
    <property type="entry name" value="Pirin"/>
    <property type="match status" value="1"/>
</dbReference>
<dbReference type="CDD" id="cd02910">
    <property type="entry name" value="cupin_Yhhw_N"/>
    <property type="match status" value="1"/>
</dbReference>
<comment type="cofactor">
    <cofactor evidence="2">
        <name>Fe cation</name>
        <dbReference type="ChEBI" id="CHEBI:24875"/>
    </cofactor>
    <text evidence="2">Binds 1 Fe cation per subunit.</text>
</comment>
<dbReference type="AlphaFoldDB" id="A0A2S5TIY2"/>
<feature type="binding site" evidence="2">
    <location>
        <position position="101"/>
    </location>
    <ligand>
        <name>Fe cation</name>
        <dbReference type="ChEBI" id="CHEBI:24875"/>
    </ligand>
</feature>
<accession>A0A2S5TIY2</accession>
<evidence type="ECO:0000313" key="6">
    <source>
        <dbReference type="EMBL" id="PPE74943.1"/>
    </source>
</evidence>
<gene>
    <name evidence="6" type="ORF">C3942_04505</name>
</gene>
<dbReference type="Pfam" id="PF17954">
    <property type="entry name" value="Pirin_C_2"/>
    <property type="match status" value="1"/>
</dbReference>
<sequence>MQALIRSDERGHADRGWLESWHSFSFSDYYDPQRMGFGALRVINEDIIVPTAGFPPHSHQDMEIITYVLEGTIRHRDSTGGSGDLRHGELQVMHAGGGITHSEINPSAQERTHLLQIWIQPDRRGHAAGYEQAPLDAEALRRGFATAVGPKGSGAPFQINQDARLDIAWLADGQVAEKALDAQRLYYLHVARGQVVINGETFSAGDALALKDEAKLAVTGRGEAEVLLFDLA</sequence>
<keyword evidence="7" id="KW-1185">Reference proteome</keyword>
<keyword evidence="6" id="KW-0560">Oxidoreductase</keyword>
<evidence type="ECO:0000259" key="5">
    <source>
        <dbReference type="Pfam" id="PF17954"/>
    </source>
</evidence>
<dbReference type="InterPro" id="IPR041602">
    <property type="entry name" value="Quercetinase_C"/>
</dbReference>
<name>A0A2S5TIY2_9GAMM</name>
<dbReference type="SUPFAM" id="SSF51182">
    <property type="entry name" value="RmlC-like cupins"/>
    <property type="match status" value="1"/>
</dbReference>
<feature type="domain" description="Quercetin 2,3-dioxygenase C-terminal cupin" evidence="5">
    <location>
        <begin position="148"/>
        <end position="231"/>
    </location>
</feature>
<dbReference type="PANTHER" id="PTHR43212">
    <property type="entry name" value="QUERCETIN 2,3-DIOXYGENASE"/>
    <property type="match status" value="1"/>
</dbReference>
<keyword evidence="6" id="KW-0223">Dioxygenase</keyword>
<dbReference type="InterPro" id="IPR012093">
    <property type="entry name" value="Pirin"/>
</dbReference>
<evidence type="ECO:0000256" key="2">
    <source>
        <dbReference type="PIRSR" id="PIRSR006232-1"/>
    </source>
</evidence>
<dbReference type="GO" id="GO:0046872">
    <property type="term" value="F:metal ion binding"/>
    <property type="evidence" value="ECO:0007669"/>
    <property type="project" value="UniProtKB-KW"/>
</dbReference>
<evidence type="ECO:0000259" key="4">
    <source>
        <dbReference type="Pfam" id="PF02678"/>
    </source>
</evidence>
<feature type="binding site" evidence="2">
    <location>
        <position position="103"/>
    </location>
    <ligand>
        <name>Fe cation</name>
        <dbReference type="ChEBI" id="CHEBI:24875"/>
    </ligand>
</feature>
<dbReference type="EMBL" id="PSNW01000002">
    <property type="protein sequence ID" value="PPE74943.1"/>
    <property type="molecule type" value="Genomic_DNA"/>
</dbReference>
<reference evidence="6 7" key="1">
    <citation type="submission" date="2018-02" db="EMBL/GenBank/DDBJ databases">
        <title>Genome sequencing of Solimonas sp. HR-BB.</title>
        <authorList>
            <person name="Lee Y."/>
            <person name="Jeon C.O."/>
        </authorList>
    </citation>
    <scope>NUCLEOTIDE SEQUENCE [LARGE SCALE GENOMIC DNA]</scope>
    <source>
        <strain evidence="6 7">HR-BB</strain>
    </source>
</reference>
<dbReference type="Gene3D" id="2.60.120.10">
    <property type="entry name" value="Jelly Rolls"/>
    <property type="match status" value="2"/>
</dbReference>
<dbReference type="OrthoDB" id="9780903at2"/>
<evidence type="ECO:0000256" key="3">
    <source>
        <dbReference type="RuleBase" id="RU003457"/>
    </source>
</evidence>
<comment type="similarity">
    <text evidence="1 3">Belongs to the pirin family.</text>
</comment>
<feature type="binding site" evidence="2">
    <location>
        <position position="57"/>
    </location>
    <ligand>
        <name>Fe cation</name>
        <dbReference type="ChEBI" id="CHEBI:24875"/>
    </ligand>
</feature>
<evidence type="ECO:0000313" key="7">
    <source>
        <dbReference type="Proteomes" id="UP000238220"/>
    </source>
</evidence>
<keyword evidence="2" id="KW-0408">Iron</keyword>
<dbReference type="PANTHER" id="PTHR43212:SF3">
    <property type="entry name" value="QUERCETIN 2,3-DIOXYGENASE"/>
    <property type="match status" value="1"/>
</dbReference>
<dbReference type="RefSeq" id="WP_104229170.1">
    <property type="nucleotide sequence ID" value="NZ_PSNW01000002.1"/>
</dbReference>
<feature type="binding site" evidence="2">
    <location>
        <position position="59"/>
    </location>
    <ligand>
        <name>Fe cation</name>
        <dbReference type="ChEBI" id="CHEBI:24875"/>
    </ligand>
</feature>
<protein>
    <submittedName>
        <fullName evidence="6">Quercetin 2,3-dioxygenase</fullName>
    </submittedName>
</protein>
<organism evidence="6 7">
    <name type="scientific">Solimonas fluminis</name>
    <dbReference type="NCBI Taxonomy" id="2086571"/>
    <lineage>
        <taxon>Bacteria</taxon>
        <taxon>Pseudomonadati</taxon>
        <taxon>Pseudomonadota</taxon>
        <taxon>Gammaproteobacteria</taxon>
        <taxon>Nevskiales</taxon>
        <taxon>Nevskiaceae</taxon>
        <taxon>Solimonas</taxon>
    </lineage>
</organism>
<dbReference type="Pfam" id="PF02678">
    <property type="entry name" value="Pirin"/>
    <property type="match status" value="1"/>
</dbReference>
<feature type="domain" description="Pirin N-terminal" evidence="4">
    <location>
        <begin position="15"/>
        <end position="119"/>
    </location>
</feature>
<dbReference type="InterPro" id="IPR011051">
    <property type="entry name" value="RmlC_Cupin_sf"/>
</dbReference>
<dbReference type="GO" id="GO:0051213">
    <property type="term" value="F:dioxygenase activity"/>
    <property type="evidence" value="ECO:0007669"/>
    <property type="project" value="UniProtKB-KW"/>
</dbReference>
<keyword evidence="2" id="KW-0479">Metal-binding</keyword>
<dbReference type="InterPro" id="IPR014710">
    <property type="entry name" value="RmlC-like_jellyroll"/>
</dbReference>
<dbReference type="InterPro" id="IPR003829">
    <property type="entry name" value="Pirin_N_dom"/>
</dbReference>